<keyword evidence="2" id="KW-0472">Membrane</keyword>
<gene>
    <name evidence="3" type="ORF">E7Y31_12090</name>
</gene>
<protein>
    <submittedName>
        <fullName evidence="3">Uncharacterized protein</fullName>
    </submittedName>
</protein>
<organism evidence="3 4">
    <name type="scientific">Candidatus Frankia alpina</name>
    <dbReference type="NCBI Taxonomy" id="2699483"/>
    <lineage>
        <taxon>Bacteria</taxon>
        <taxon>Bacillati</taxon>
        <taxon>Actinomycetota</taxon>
        <taxon>Actinomycetes</taxon>
        <taxon>Frankiales</taxon>
        <taxon>Frankiaceae</taxon>
        <taxon>Frankia</taxon>
    </lineage>
</organism>
<evidence type="ECO:0000313" key="3">
    <source>
        <dbReference type="EMBL" id="THJ74330.1"/>
    </source>
</evidence>
<sequence length="195" mass="20259">MSRHRRAPENPGRHRALTGPARHATAGLTRRRSGPTGGLAAIPMIGLLVTLSLMPGMTPTGRGPSPTARLNAPAVAVHPPTRGYKDQLPDLIPTLRAATDTDAPTSTPTPTPTAAQTATPTASAPVPDDRTLAAAATHRTASAGFILTASEQRIPARMLTAYRAAAVRMATERPSCHLSWQLLAGIGRIESGHAA</sequence>
<dbReference type="Proteomes" id="UP000305282">
    <property type="component" value="Unassembled WGS sequence"/>
</dbReference>
<evidence type="ECO:0000256" key="2">
    <source>
        <dbReference type="SAM" id="Phobius"/>
    </source>
</evidence>
<keyword evidence="2" id="KW-1133">Transmembrane helix</keyword>
<feature type="region of interest" description="Disordered" evidence="1">
    <location>
        <begin position="98"/>
        <end position="127"/>
    </location>
</feature>
<comment type="caution">
    <text evidence="3">The sequence shown here is derived from an EMBL/GenBank/DDBJ whole genome shotgun (WGS) entry which is preliminary data.</text>
</comment>
<reference evidence="3 4" key="1">
    <citation type="submission" date="2019-04" db="EMBL/GenBank/DDBJ databases">
        <title>Draft genome sequences for three unisolated Alnus-infective Frankia Sp+ strains, AgTrS, AiOr and AvVan, the first sequenced Frankia strains able to sporulate in-planta.</title>
        <authorList>
            <person name="Bethencourt L."/>
            <person name="Vautrin F."/>
            <person name="Taib N."/>
            <person name="Dubost A."/>
            <person name="Castro-Garcia L."/>
            <person name="Imbaud O."/>
            <person name="Abrouk D."/>
            <person name="Fournier P."/>
            <person name="Briolay J."/>
            <person name="Nguyen A."/>
            <person name="Normand P."/>
            <person name="Fernandez M.P."/>
            <person name="Brochier-Armanet C."/>
            <person name="Herrera-Belaroussi A."/>
        </authorList>
    </citation>
    <scope>NUCLEOTIDE SEQUENCE [LARGE SCALE GENOMIC DNA]</scope>
    <source>
        <strain evidence="3 4">AvVan</strain>
    </source>
</reference>
<feature type="non-terminal residue" evidence="3">
    <location>
        <position position="195"/>
    </location>
</feature>
<keyword evidence="4" id="KW-1185">Reference proteome</keyword>
<name>A0A4S5EQM7_9ACTN</name>
<evidence type="ECO:0000256" key="1">
    <source>
        <dbReference type="SAM" id="MobiDB-lite"/>
    </source>
</evidence>
<feature type="compositionally biased region" description="Low complexity" evidence="1">
    <location>
        <begin position="98"/>
        <end position="125"/>
    </location>
</feature>
<proteinExistence type="predicted"/>
<feature type="transmembrane region" description="Helical" evidence="2">
    <location>
        <begin position="38"/>
        <end position="57"/>
    </location>
</feature>
<dbReference type="AlphaFoldDB" id="A0A4S5EQM7"/>
<dbReference type="EMBL" id="SSXH01000265">
    <property type="protein sequence ID" value="THJ74330.1"/>
    <property type="molecule type" value="Genomic_DNA"/>
</dbReference>
<evidence type="ECO:0000313" key="4">
    <source>
        <dbReference type="Proteomes" id="UP000305282"/>
    </source>
</evidence>
<feature type="region of interest" description="Disordered" evidence="1">
    <location>
        <begin position="1"/>
        <end position="38"/>
    </location>
</feature>
<accession>A0A4S5EQM7</accession>
<keyword evidence="2" id="KW-0812">Transmembrane</keyword>